<dbReference type="OrthoDB" id="6108636at2759"/>
<dbReference type="AlphaFoldDB" id="A0A3S1ATS4"/>
<dbReference type="EMBL" id="RQTK01001146">
    <property type="protein sequence ID" value="RUS71879.1"/>
    <property type="molecule type" value="Genomic_DNA"/>
</dbReference>
<dbReference type="PANTHER" id="PTHR10773:SF19">
    <property type="match status" value="1"/>
</dbReference>
<proteinExistence type="predicted"/>
<name>A0A3S1ATS4_ELYCH</name>
<gene>
    <name evidence="1" type="ORF">EGW08_020353</name>
</gene>
<dbReference type="PANTHER" id="PTHR10773">
    <property type="entry name" value="DNA-DIRECTED RNA POLYMERASES I, II, AND III SUBUNIT RPABC2"/>
    <property type="match status" value="1"/>
</dbReference>
<accession>A0A3S1ATS4</accession>
<sequence length="804" mass="91036">MDIVSWVRDNYDCATIVEKQGDLMDIVSWVRDNYDCATIEEKHGDLMVYVRANNLAQVCDDIVMNEDETDVPVLQIYTVKVTGSAQNDGSYKRQNAGLSGAVLENSGDYVTVINHVNNDDASVIGQNCELSELSGAVLENSVAVINDVAGEIGQNWELSGLSGAVLENSVAVINHVNDVAGEIGQYAESALENSGGCVAVTNHVNGDNAAEIGNQQKSRKRMRQPELWQRNKSKALRQSGKSYENSKGALVEEKKVQDVDCSKCSRQCASHFTDADRKAIFDGFWSLSDDAKSAFYSKFTERTPKSRKRTQKEVSSRENTILYFLECQGTRHRVCKKFFLATLGISQSRIFYFYSKLTAETTGVPTERAQGRHCKYQVPVSLTDRVRQHIESFPTVESHYARERTARLYLEDRLNTVIMYELYKKDCEEEGVGVVKLHKYRQVFNEEYNISFIKPKTDRCDICEKSKIDEEKGVVLEEEEGNRIRRHKYLKDDAKAERGRDRAAGHADLCFDMENVITLPRANVSNFFYKRKLSVYNLTIHSSLDKIVYCCMWNETESGRGGNTIASALLKGLESFIESHPEVTKITLWSDSCVPQNRNSIMSYALLSFMKKHQHIQEITQKYSESGHSLIQEVDSAHSAIERHLRKCEVYSPVGLIRQLIAVRREPKMKILQLKVSDFLEFEGPKQMAFNKIPYTSVKQLLYKKEMPNFISYKDCHAPEKPMSCVSIVKEKRTPRGNKLCEPVKVKALSSINILKPPTALSKEKVDDLKSMIPYMPALDAVYMQTLVSVPSRTPKKPARSTSM</sequence>
<dbReference type="Proteomes" id="UP000271974">
    <property type="component" value="Unassembled WGS sequence"/>
</dbReference>
<keyword evidence="2" id="KW-1185">Reference proteome</keyword>
<reference evidence="1 2" key="1">
    <citation type="submission" date="2019-01" db="EMBL/GenBank/DDBJ databases">
        <title>A draft genome assembly of the solar-powered sea slug Elysia chlorotica.</title>
        <authorList>
            <person name="Cai H."/>
            <person name="Li Q."/>
            <person name="Fang X."/>
            <person name="Li J."/>
            <person name="Curtis N.E."/>
            <person name="Altenburger A."/>
            <person name="Shibata T."/>
            <person name="Feng M."/>
            <person name="Maeda T."/>
            <person name="Schwartz J.A."/>
            <person name="Shigenobu S."/>
            <person name="Lundholm N."/>
            <person name="Nishiyama T."/>
            <person name="Yang H."/>
            <person name="Hasebe M."/>
            <person name="Li S."/>
            <person name="Pierce S.K."/>
            <person name="Wang J."/>
        </authorList>
    </citation>
    <scope>NUCLEOTIDE SEQUENCE [LARGE SCALE GENOMIC DNA]</scope>
    <source>
        <strain evidence="1">EC2010</strain>
        <tissue evidence="1">Whole organism of an adult</tissue>
    </source>
</reference>
<evidence type="ECO:0000313" key="1">
    <source>
        <dbReference type="EMBL" id="RUS71879.1"/>
    </source>
</evidence>
<organism evidence="1 2">
    <name type="scientific">Elysia chlorotica</name>
    <name type="common">Eastern emerald elysia</name>
    <name type="synonym">Sea slug</name>
    <dbReference type="NCBI Taxonomy" id="188477"/>
    <lineage>
        <taxon>Eukaryota</taxon>
        <taxon>Metazoa</taxon>
        <taxon>Spiralia</taxon>
        <taxon>Lophotrochozoa</taxon>
        <taxon>Mollusca</taxon>
        <taxon>Gastropoda</taxon>
        <taxon>Heterobranchia</taxon>
        <taxon>Euthyneura</taxon>
        <taxon>Panpulmonata</taxon>
        <taxon>Sacoglossa</taxon>
        <taxon>Placobranchoidea</taxon>
        <taxon>Plakobranchidae</taxon>
        <taxon>Elysia</taxon>
    </lineage>
</organism>
<protein>
    <submittedName>
        <fullName evidence="1">Uncharacterized protein</fullName>
    </submittedName>
</protein>
<comment type="caution">
    <text evidence="1">The sequence shown here is derived from an EMBL/GenBank/DDBJ whole genome shotgun (WGS) entry which is preliminary data.</text>
</comment>
<evidence type="ECO:0000313" key="2">
    <source>
        <dbReference type="Proteomes" id="UP000271974"/>
    </source>
</evidence>